<evidence type="ECO:0000313" key="21">
    <source>
        <dbReference type="Proteomes" id="UP000033632"/>
    </source>
</evidence>
<dbReference type="PANTHER" id="PTHR46382">
    <property type="entry name" value="PHOSPHATIDATE CYTIDYLYLTRANSFERASE"/>
    <property type="match status" value="1"/>
</dbReference>
<keyword evidence="14" id="KW-0443">Lipid metabolism</keyword>
<keyword evidence="13 19" id="KW-1133">Transmembrane helix</keyword>
<keyword evidence="15 19" id="KW-0472">Membrane</keyword>
<dbReference type="GO" id="GO:0016024">
    <property type="term" value="P:CDP-diacylglycerol biosynthetic process"/>
    <property type="evidence" value="ECO:0007669"/>
    <property type="project" value="UniProtKB-UniPathway"/>
</dbReference>
<evidence type="ECO:0000256" key="18">
    <source>
        <dbReference type="RuleBase" id="RU003938"/>
    </source>
</evidence>
<sequence length="285" mass="29333">MSDGGQSEPAASTPRRNWADLGPRFSSAIVLIVLTATALAIGGYVFAGLVGVVFAGVYREWETMVTRAPLRPASWAMIVLVGLSGLVFPLWGGIGTAGVIALACVVAATQGRAEVGWRLGGLVFLGIVIASAVAMRGATSAGIWAGVYLGTVVWMTDSAAFFTGRQIGGEKLAPDISPSKTWSGALGGLALGTAAGTLVWAIATDSPLWIGLAFSIVISVLGQLGDLSESAIKRRFRIKDSGDIIPGHGGLMDRLDSLTFGVVFLTVVGLLHAGAGAVAEGFLYW</sequence>
<protein>
    <recommendedName>
        <fullName evidence="7 18">Phosphatidate cytidylyltransferase</fullName>
        <ecNumber evidence="6 18">2.7.7.41</ecNumber>
    </recommendedName>
</protein>
<evidence type="ECO:0000256" key="7">
    <source>
        <dbReference type="ARBA" id="ARBA00019373"/>
    </source>
</evidence>
<dbReference type="STRING" id="443610.VE25_12990"/>
<evidence type="ECO:0000256" key="8">
    <source>
        <dbReference type="ARBA" id="ARBA00022475"/>
    </source>
</evidence>
<comment type="similarity">
    <text evidence="5 18">Belongs to the CDS family.</text>
</comment>
<evidence type="ECO:0000256" key="10">
    <source>
        <dbReference type="ARBA" id="ARBA00022679"/>
    </source>
</evidence>
<evidence type="ECO:0000313" key="20">
    <source>
        <dbReference type="EMBL" id="KKB11412.1"/>
    </source>
</evidence>
<evidence type="ECO:0000256" key="3">
    <source>
        <dbReference type="ARBA" id="ARBA00005119"/>
    </source>
</evidence>
<comment type="catalytic activity">
    <reaction evidence="1 18">
        <text>a 1,2-diacyl-sn-glycero-3-phosphate + CTP + H(+) = a CDP-1,2-diacyl-sn-glycerol + diphosphate</text>
        <dbReference type="Rhea" id="RHEA:16229"/>
        <dbReference type="ChEBI" id="CHEBI:15378"/>
        <dbReference type="ChEBI" id="CHEBI:33019"/>
        <dbReference type="ChEBI" id="CHEBI:37563"/>
        <dbReference type="ChEBI" id="CHEBI:58332"/>
        <dbReference type="ChEBI" id="CHEBI:58608"/>
        <dbReference type="EC" id="2.7.7.41"/>
    </reaction>
</comment>
<dbReference type="RefSeq" id="WP_046109063.1">
    <property type="nucleotide sequence ID" value="NZ_JZEX01000118.1"/>
</dbReference>
<feature type="transmembrane region" description="Helical" evidence="19">
    <location>
        <begin position="141"/>
        <end position="162"/>
    </location>
</feature>
<proteinExistence type="inferred from homology"/>
<keyword evidence="11 18" id="KW-0812">Transmembrane</keyword>
<gene>
    <name evidence="20" type="ORF">VE25_12990</name>
</gene>
<evidence type="ECO:0000256" key="17">
    <source>
        <dbReference type="ARBA" id="ARBA00023264"/>
    </source>
</evidence>
<evidence type="ECO:0000256" key="4">
    <source>
        <dbReference type="ARBA" id="ARBA00005189"/>
    </source>
</evidence>
<keyword evidence="12 18" id="KW-0548">Nucleotidyltransferase</keyword>
<evidence type="ECO:0000256" key="14">
    <source>
        <dbReference type="ARBA" id="ARBA00023098"/>
    </source>
</evidence>
<keyword evidence="9" id="KW-0444">Lipid biosynthesis</keyword>
<evidence type="ECO:0000256" key="13">
    <source>
        <dbReference type="ARBA" id="ARBA00022989"/>
    </source>
</evidence>
<keyword evidence="17" id="KW-1208">Phospholipid metabolism</keyword>
<feature type="transmembrane region" description="Helical" evidence="19">
    <location>
        <begin position="182"/>
        <end position="202"/>
    </location>
</feature>
<feature type="transmembrane region" description="Helical" evidence="19">
    <location>
        <begin position="258"/>
        <end position="279"/>
    </location>
</feature>
<dbReference type="PROSITE" id="PS01315">
    <property type="entry name" value="CDS"/>
    <property type="match status" value="1"/>
</dbReference>
<dbReference type="InterPro" id="IPR000374">
    <property type="entry name" value="PC_trans"/>
</dbReference>
<organism evidence="20 21">
    <name type="scientific">Devosia geojensis</name>
    <dbReference type="NCBI Taxonomy" id="443610"/>
    <lineage>
        <taxon>Bacteria</taxon>
        <taxon>Pseudomonadati</taxon>
        <taxon>Pseudomonadota</taxon>
        <taxon>Alphaproteobacteria</taxon>
        <taxon>Hyphomicrobiales</taxon>
        <taxon>Devosiaceae</taxon>
        <taxon>Devosia</taxon>
    </lineage>
</organism>
<keyword evidence="8" id="KW-1003">Cell membrane</keyword>
<evidence type="ECO:0000256" key="16">
    <source>
        <dbReference type="ARBA" id="ARBA00023209"/>
    </source>
</evidence>
<feature type="transmembrane region" description="Helical" evidence="19">
    <location>
        <begin position="75"/>
        <end position="108"/>
    </location>
</feature>
<reference evidence="20 21" key="1">
    <citation type="submission" date="2015-03" db="EMBL/GenBank/DDBJ databases">
        <authorList>
            <person name="Hassan Y.I."/>
            <person name="Lepp D."/>
            <person name="Li X.-Z."/>
            <person name="Zhou T."/>
        </authorList>
    </citation>
    <scope>NUCLEOTIDE SEQUENCE [LARGE SCALE GENOMIC DNA]</scope>
    <source>
        <strain evidence="20 21">BD-c194</strain>
    </source>
</reference>
<comment type="subcellular location">
    <subcellularLocation>
        <location evidence="2">Cell membrane</location>
        <topology evidence="2">Multi-pass membrane protein</topology>
    </subcellularLocation>
</comment>
<keyword evidence="21" id="KW-1185">Reference proteome</keyword>
<evidence type="ECO:0000256" key="5">
    <source>
        <dbReference type="ARBA" id="ARBA00010185"/>
    </source>
</evidence>
<evidence type="ECO:0000256" key="11">
    <source>
        <dbReference type="ARBA" id="ARBA00022692"/>
    </source>
</evidence>
<dbReference type="UniPathway" id="UPA00557">
    <property type="reaction ID" value="UER00614"/>
</dbReference>
<name>A0A0F5FT90_9HYPH</name>
<dbReference type="PANTHER" id="PTHR46382:SF1">
    <property type="entry name" value="PHOSPHATIDATE CYTIDYLYLTRANSFERASE"/>
    <property type="match status" value="1"/>
</dbReference>
<dbReference type="Pfam" id="PF01148">
    <property type="entry name" value="CTP_transf_1"/>
    <property type="match status" value="1"/>
</dbReference>
<dbReference type="EMBL" id="JZEX01000118">
    <property type="protein sequence ID" value="KKB11412.1"/>
    <property type="molecule type" value="Genomic_DNA"/>
</dbReference>
<comment type="pathway">
    <text evidence="3 18">Phospholipid metabolism; CDP-diacylglycerol biosynthesis; CDP-diacylglycerol from sn-glycerol 3-phosphate: step 3/3.</text>
</comment>
<dbReference type="EC" id="2.7.7.41" evidence="6 18"/>
<evidence type="ECO:0000256" key="2">
    <source>
        <dbReference type="ARBA" id="ARBA00004651"/>
    </source>
</evidence>
<dbReference type="GO" id="GO:0004605">
    <property type="term" value="F:phosphatidate cytidylyltransferase activity"/>
    <property type="evidence" value="ECO:0007669"/>
    <property type="project" value="UniProtKB-EC"/>
</dbReference>
<accession>A0A0F5FT90</accession>
<dbReference type="AlphaFoldDB" id="A0A0F5FT90"/>
<keyword evidence="10 18" id="KW-0808">Transferase</keyword>
<dbReference type="Proteomes" id="UP000033632">
    <property type="component" value="Unassembled WGS sequence"/>
</dbReference>
<evidence type="ECO:0000256" key="1">
    <source>
        <dbReference type="ARBA" id="ARBA00001698"/>
    </source>
</evidence>
<feature type="transmembrane region" description="Helical" evidence="19">
    <location>
        <begin position="25"/>
        <end position="55"/>
    </location>
</feature>
<dbReference type="PATRIC" id="fig|443610.3.peg.839"/>
<evidence type="ECO:0000256" key="12">
    <source>
        <dbReference type="ARBA" id="ARBA00022695"/>
    </source>
</evidence>
<dbReference type="OrthoDB" id="9799199at2"/>
<dbReference type="GO" id="GO:0005886">
    <property type="term" value="C:plasma membrane"/>
    <property type="evidence" value="ECO:0007669"/>
    <property type="project" value="UniProtKB-SubCell"/>
</dbReference>
<evidence type="ECO:0000256" key="15">
    <source>
        <dbReference type="ARBA" id="ARBA00023136"/>
    </source>
</evidence>
<feature type="transmembrane region" description="Helical" evidence="19">
    <location>
        <begin position="208"/>
        <end position="227"/>
    </location>
</feature>
<feature type="transmembrane region" description="Helical" evidence="19">
    <location>
        <begin position="115"/>
        <end position="135"/>
    </location>
</feature>
<comment type="pathway">
    <text evidence="4">Lipid metabolism.</text>
</comment>
<evidence type="ECO:0000256" key="19">
    <source>
        <dbReference type="SAM" id="Phobius"/>
    </source>
</evidence>
<evidence type="ECO:0000256" key="6">
    <source>
        <dbReference type="ARBA" id="ARBA00012487"/>
    </source>
</evidence>
<keyword evidence="16" id="KW-0594">Phospholipid biosynthesis</keyword>
<comment type="caution">
    <text evidence="20">The sequence shown here is derived from an EMBL/GenBank/DDBJ whole genome shotgun (WGS) entry which is preliminary data.</text>
</comment>
<evidence type="ECO:0000256" key="9">
    <source>
        <dbReference type="ARBA" id="ARBA00022516"/>
    </source>
</evidence>